<dbReference type="SUPFAM" id="SSF46785">
    <property type="entry name" value="Winged helix' DNA-binding domain"/>
    <property type="match status" value="1"/>
</dbReference>
<dbReference type="EMBL" id="CP001825">
    <property type="protein sequence ID" value="ACZ41714.1"/>
    <property type="molecule type" value="Genomic_DNA"/>
</dbReference>
<dbReference type="PROSITE" id="PS50901">
    <property type="entry name" value="FTSK"/>
    <property type="match status" value="1"/>
</dbReference>
<dbReference type="GO" id="GO:0003677">
    <property type="term" value="F:DNA binding"/>
    <property type="evidence" value="ECO:0007669"/>
    <property type="project" value="UniProtKB-KW"/>
</dbReference>
<dbReference type="InterPro" id="IPR027417">
    <property type="entry name" value="P-loop_NTPase"/>
</dbReference>
<dbReference type="eggNOG" id="COG1674">
    <property type="taxonomic scope" value="Bacteria"/>
</dbReference>
<dbReference type="InterPro" id="IPR002543">
    <property type="entry name" value="FtsK_dom"/>
</dbReference>
<dbReference type="Gene3D" id="1.10.10.10">
    <property type="entry name" value="Winged helix-like DNA-binding domain superfamily/Winged helix DNA-binding domain"/>
    <property type="match status" value="1"/>
</dbReference>
<keyword evidence="2 5" id="KW-0547">Nucleotide-binding</keyword>
<evidence type="ECO:0000259" key="7">
    <source>
        <dbReference type="PROSITE" id="PS50901"/>
    </source>
</evidence>
<evidence type="ECO:0000313" key="9">
    <source>
        <dbReference type="Proteomes" id="UP000000323"/>
    </source>
</evidence>
<dbReference type="PANTHER" id="PTHR22683">
    <property type="entry name" value="SPORULATION PROTEIN RELATED"/>
    <property type="match status" value="1"/>
</dbReference>
<protein>
    <submittedName>
        <fullName evidence="8">Cell divisionFtsK/SpoIIIE</fullName>
    </submittedName>
</protein>
<feature type="domain" description="FtsK" evidence="7">
    <location>
        <begin position="352"/>
        <end position="542"/>
    </location>
</feature>
<keyword evidence="6" id="KW-0472">Membrane</keyword>
<dbReference type="InterPro" id="IPR036388">
    <property type="entry name" value="WH-like_DNA-bd_sf"/>
</dbReference>
<evidence type="ECO:0000256" key="3">
    <source>
        <dbReference type="ARBA" id="ARBA00022840"/>
    </source>
</evidence>
<dbReference type="Gene3D" id="3.30.980.40">
    <property type="match status" value="1"/>
</dbReference>
<dbReference type="PANTHER" id="PTHR22683:SF41">
    <property type="entry name" value="DNA TRANSLOCASE FTSK"/>
    <property type="match status" value="1"/>
</dbReference>
<keyword evidence="6" id="KW-1133">Transmembrane helix</keyword>
<dbReference type="InterPro" id="IPR041027">
    <property type="entry name" value="FtsK_alpha"/>
</dbReference>
<dbReference type="Proteomes" id="UP000000323">
    <property type="component" value="Chromosome 1"/>
</dbReference>
<name>D1CFK8_THET1</name>
<dbReference type="SMART" id="SM00843">
    <property type="entry name" value="Ftsk_gamma"/>
    <property type="match status" value="1"/>
</dbReference>
<dbReference type="STRING" id="525904.Tter_0797"/>
<dbReference type="GO" id="GO:0051301">
    <property type="term" value="P:cell division"/>
    <property type="evidence" value="ECO:0007669"/>
    <property type="project" value="UniProtKB-KW"/>
</dbReference>
<dbReference type="InterPro" id="IPR003593">
    <property type="entry name" value="AAA+_ATPase"/>
</dbReference>
<dbReference type="Pfam" id="PF01580">
    <property type="entry name" value="FtsK_SpoIIIE"/>
    <property type="match status" value="1"/>
</dbReference>
<feature type="transmembrane region" description="Helical" evidence="6">
    <location>
        <begin position="28"/>
        <end position="53"/>
    </location>
</feature>
<dbReference type="AlphaFoldDB" id="D1CFK8"/>
<comment type="similarity">
    <text evidence="1">Belongs to the FtsK/SpoIIIE/SftA family.</text>
</comment>
<feature type="transmembrane region" description="Helical" evidence="6">
    <location>
        <begin position="95"/>
        <end position="118"/>
    </location>
</feature>
<keyword evidence="4" id="KW-0238">DNA-binding</keyword>
<organism evidence="8 9">
    <name type="scientific">Thermobaculum terrenum (strain ATCC BAA-798 / CCMEE 7001 / YNP1)</name>
    <dbReference type="NCBI Taxonomy" id="525904"/>
    <lineage>
        <taxon>Bacteria</taxon>
        <taxon>Bacillati</taxon>
        <taxon>Chloroflexota</taxon>
        <taxon>Chloroflexia</taxon>
        <taxon>Candidatus Thermobaculales</taxon>
        <taxon>Candidatus Thermobaculaceae</taxon>
        <taxon>Thermobaculum</taxon>
    </lineage>
</organism>
<dbReference type="Pfam" id="PF09397">
    <property type="entry name" value="FtsK_gamma"/>
    <property type="match status" value="1"/>
</dbReference>
<keyword evidence="9" id="KW-1185">Reference proteome</keyword>
<evidence type="ECO:0000256" key="1">
    <source>
        <dbReference type="ARBA" id="ARBA00006474"/>
    </source>
</evidence>
<evidence type="ECO:0000256" key="4">
    <source>
        <dbReference type="ARBA" id="ARBA00023125"/>
    </source>
</evidence>
<evidence type="ECO:0000256" key="5">
    <source>
        <dbReference type="PROSITE-ProRule" id="PRU00289"/>
    </source>
</evidence>
<keyword evidence="8" id="KW-0131">Cell cycle</keyword>
<dbReference type="GO" id="GO:0005524">
    <property type="term" value="F:ATP binding"/>
    <property type="evidence" value="ECO:0007669"/>
    <property type="project" value="UniProtKB-UniRule"/>
</dbReference>
<evidence type="ECO:0000256" key="6">
    <source>
        <dbReference type="SAM" id="Phobius"/>
    </source>
</evidence>
<proteinExistence type="inferred from homology"/>
<dbReference type="KEGG" id="ttr:Tter_0797"/>
<dbReference type="InterPro" id="IPR050206">
    <property type="entry name" value="FtsK/SpoIIIE/SftA"/>
</dbReference>
<gene>
    <name evidence="8" type="ordered locus">Tter_0797</name>
</gene>
<dbReference type="HOGENOM" id="CLU_001981_9_7_0"/>
<dbReference type="InterPro" id="IPR018541">
    <property type="entry name" value="Ftsk_gamma"/>
</dbReference>
<sequence>MSLILISLAAIYYTSVEGSLSGAVGELFSHLGIVSILVLIVFVGVPVLALFAPRLLLEYVDVKRLSAVLFLAVSGLTSLGFLQLGGVWGNSLADVLWQAMGVGAAALVLVGLLIGLLLLGVPLRNIRDGFFLCLKLAVRGSVLLARLISKLAKLLISCFRAVLVRFAQFMKSRRKPVVVVNHVKPTTTKKVPRDIREIPKLVLPQKEDPVVSQNISSGPLPPIELLEPSEQVEISEIDAMQKAKIIEDTLSTFGVEAYVREINPGPTVTQFALEPGRGTKVSKITSLQNDLALALAASSIRIEAPVPGKPRVGIEIPNSQSITVKLRDVMDTSEFQNSKAKLKLALGRGVTGRPVVGDLAKMPHLLIAGATGAGKSVCLNSIITGLLFQHTPDTLRFLMVDPKMVELKTYDGIPHLLWPVVTDTSKVVGVLKYAVAEMERRYKLLSELGIRNIDAYNKRAESDNQPKLPQIVIIIDELADLMMVAPDEVEALICRLAQMARAVGIHLVIATQRPSVDVLTGLIKANFPSRIAFAVSSQIDSRVILDMPGAERLLGRGDMLFLGPDSSKPIRVQGTHVSDVEIESVVKHWIQVQPAQYDPEVGRIIDAETQKTTDAAEDPLYQEAVEIANSTTKVSTSLLQRRLRIGYNRASRLMDALRDNGVIDATSEG</sequence>
<dbReference type="SMART" id="SM00382">
    <property type="entry name" value="AAA"/>
    <property type="match status" value="1"/>
</dbReference>
<keyword evidence="6" id="KW-0812">Transmembrane</keyword>
<accession>D1CFK8</accession>
<keyword evidence="8" id="KW-0132">Cell division</keyword>
<evidence type="ECO:0000313" key="8">
    <source>
        <dbReference type="EMBL" id="ACZ41714.1"/>
    </source>
</evidence>
<feature type="transmembrane region" description="Helical" evidence="6">
    <location>
        <begin position="65"/>
        <end position="89"/>
    </location>
</feature>
<reference evidence="9" key="1">
    <citation type="journal article" date="2010" name="Stand. Genomic Sci.">
        <title>Complete genome sequence of 'Thermobaculum terrenum' type strain (YNP1).</title>
        <authorList>
            <person name="Kiss H."/>
            <person name="Cleland D."/>
            <person name="Lapidus A."/>
            <person name="Lucas S."/>
            <person name="Glavina Del Rio T."/>
            <person name="Nolan M."/>
            <person name="Tice H."/>
            <person name="Han C."/>
            <person name="Goodwin L."/>
            <person name="Pitluck S."/>
            <person name="Liolios K."/>
            <person name="Ivanova N."/>
            <person name="Mavromatis K."/>
            <person name="Ovchinnikova G."/>
            <person name="Pati A."/>
            <person name="Chen A."/>
            <person name="Palaniappan K."/>
            <person name="Land M."/>
            <person name="Hauser L."/>
            <person name="Chang Y."/>
            <person name="Jeffries C."/>
            <person name="Lu M."/>
            <person name="Brettin T."/>
            <person name="Detter J."/>
            <person name="Goker M."/>
            <person name="Tindall B."/>
            <person name="Beck B."/>
            <person name="McDermott T."/>
            <person name="Woyke T."/>
            <person name="Bristow J."/>
            <person name="Eisen J."/>
            <person name="Markowitz V."/>
            <person name="Hugenholtz P."/>
            <person name="Kyrpides N."/>
            <person name="Klenk H."/>
            <person name="Cheng J."/>
        </authorList>
    </citation>
    <scope>NUCLEOTIDE SEQUENCE [LARGE SCALE GENOMIC DNA]</scope>
    <source>
        <strain evidence="9">ATCC BAA-798 / YNP1</strain>
    </source>
</reference>
<dbReference type="Pfam" id="PF17854">
    <property type="entry name" value="FtsK_alpha"/>
    <property type="match status" value="1"/>
</dbReference>
<dbReference type="SUPFAM" id="SSF52540">
    <property type="entry name" value="P-loop containing nucleoside triphosphate hydrolases"/>
    <property type="match status" value="1"/>
</dbReference>
<dbReference type="Gene3D" id="3.40.50.300">
    <property type="entry name" value="P-loop containing nucleotide triphosphate hydrolases"/>
    <property type="match status" value="1"/>
</dbReference>
<evidence type="ECO:0000256" key="2">
    <source>
        <dbReference type="ARBA" id="ARBA00022741"/>
    </source>
</evidence>
<keyword evidence="3 5" id="KW-0067">ATP-binding</keyword>
<feature type="binding site" evidence="5">
    <location>
        <begin position="369"/>
        <end position="376"/>
    </location>
    <ligand>
        <name>ATP</name>
        <dbReference type="ChEBI" id="CHEBI:30616"/>
    </ligand>
</feature>
<dbReference type="InterPro" id="IPR036390">
    <property type="entry name" value="WH_DNA-bd_sf"/>
</dbReference>